<gene>
    <name evidence="1" type="ORF">SH1V18_00550</name>
</gene>
<proteinExistence type="predicted"/>
<reference evidence="1" key="1">
    <citation type="submission" date="2022-06" db="EMBL/GenBank/DDBJ databases">
        <title>Vallitalea longa sp. nov., an anaerobic bacterium isolated from marine sediment.</title>
        <authorList>
            <person name="Hirano S."/>
            <person name="Terahara T."/>
            <person name="Mori K."/>
            <person name="Hamada M."/>
            <person name="Matsumoto R."/>
            <person name="Kobayashi T."/>
        </authorList>
    </citation>
    <scope>NUCLEOTIDE SEQUENCE</scope>
    <source>
        <strain evidence="1">SH18-1</strain>
    </source>
</reference>
<accession>A0A9W5Y805</accession>
<evidence type="ECO:0000313" key="2">
    <source>
        <dbReference type="Proteomes" id="UP001144256"/>
    </source>
</evidence>
<dbReference type="RefSeq" id="WP_281811001.1">
    <property type="nucleotide sequence ID" value="NZ_BRLB01000001.1"/>
</dbReference>
<evidence type="ECO:0000313" key="1">
    <source>
        <dbReference type="EMBL" id="GKX27575.1"/>
    </source>
</evidence>
<sequence>MKRKSIALLLVGFIVLIGALYLNYIKNTNPKYTLEELRDMPEKELYQLFVDNGLRVHDDFSESFSDEKMANIFKRQFDFIIKTEGKTNLSHTGYRDMAEDTYKIYKRIVK</sequence>
<dbReference type="Proteomes" id="UP001144256">
    <property type="component" value="Unassembled WGS sequence"/>
</dbReference>
<protein>
    <submittedName>
        <fullName evidence="1">Uncharacterized protein</fullName>
    </submittedName>
</protein>
<keyword evidence="2" id="KW-1185">Reference proteome</keyword>
<organism evidence="1 2">
    <name type="scientific">Vallitalea longa</name>
    <dbReference type="NCBI Taxonomy" id="2936439"/>
    <lineage>
        <taxon>Bacteria</taxon>
        <taxon>Bacillati</taxon>
        <taxon>Bacillota</taxon>
        <taxon>Clostridia</taxon>
        <taxon>Lachnospirales</taxon>
        <taxon>Vallitaleaceae</taxon>
        <taxon>Vallitalea</taxon>
    </lineage>
</organism>
<dbReference type="EMBL" id="BRLB01000001">
    <property type="protein sequence ID" value="GKX27575.1"/>
    <property type="molecule type" value="Genomic_DNA"/>
</dbReference>
<name>A0A9W5Y805_9FIRM</name>
<dbReference type="AlphaFoldDB" id="A0A9W5Y805"/>
<comment type="caution">
    <text evidence="1">The sequence shown here is derived from an EMBL/GenBank/DDBJ whole genome shotgun (WGS) entry which is preliminary data.</text>
</comment>